<evidence type="ECO:0000259" key="3">
    <source>
        <dbReference type="Pfam" id="PF19040"/>
    </source>
</evidence>
<dbReference type="EMBL" id="JACIJG010000004">
    <property type="protein sequence ID" value="MBB5701387.1"/>
    <property type="molecule type" value="Genomic_DNA"/>
</dbReference>
<accession>A0A7W9AVI6</accession>
<feature type="transmembrane region" description="Helical" evidence="1">
    <location>
        <begin position="189"/>
        <end position="211"/>
    </location>
</feature>
<dbReference type="InterPro" id="IPR050879">
    <property type="entry name" value="Acyltransferase_3"/>
</dbReference>
<feature type="transmembrane region" description="Helical" evidence="1">
    <location>
        <begin position="352"/>
        <end position="373"/>
    </location>
</feature>
<evidence type="ECO:0000313" key="5">
    <source>
        <dbReference type="Proteomes" id="UP000555546"/>
    </source>
</evidence>
<proteinExistence type="predicted"/>
<protein>
    <submittedName>
        <fullName evidence="4">Peptidoglycan/LPS O-acetylase OafA/YrhL</fullName>
    </submittedName>
</protein>
<dbReference type="RefSeq" id="WP_183649540.1">
    <property type="nucleotide sequence ID" value="NZ_JACIJG010000004.1"/>
</dbReference>
<reference evidence="4 5" key="1">
    <citation type="submission" date="2020-08" db="EMBL/GenBank/DDBJ databases">
        <title>Genomic Encyclopedia of Type Strains, Phase IV (KMG-IV): sequencing the most valuable type-strain genomes for metagenomic binning, comparative biology and taxonomic classification.</title>
        <authorList>
            <person name="Goeker M."/>
        </authorList>
    </citation>
    <scope>NUCLEOTIDE SEQUENCE [LARGE SCALE GENOMIC DNA]</scope>
    <source>
        <strain evidence="4 5">DSM 26944</strain>
    </source>
</reference>
<evidence type="ECO:0000259" key="2">
    <source>
        <dbReference type="Pfam" id="PF01757"/>
    </source>
</evidence>
<dbReference type="Proteomes" id="UP000555546">
    <property type="component" value="Unassembled WGS sequence"/>
</dbReference>
<dbReference type="PANTHER" id="PTHR23028">
    <property type="entry name" value="ACETYLTRANSFERASE"/>
    <property type="match status" value="1"/>
</dbReference>
<feature type="transmembrane region" description="Helical" evidence="1">
    <location>
        <begin position="146"/>
        <end position="177"/>
    </location>
</feature>
<sequence length="615" mass="68170">MSYRYDIEGLRAVAVLLVVIFHINETLIPGGFIGVDLFFVISGYVITQRIYKDGLSTFADFTEFYRRRIRRIAPVMLFVTAITLAIGVFVLLPEDLVDLSWSAIFASFSAANIYFTFFLDTSYFAKDSHYIPLLHLWSLGVEEQFYLVWPLLLFVLLKFPRAILPTLIAIMAGSVAWGEYWLRTGNYSAAYYMLPSRAFQLCAGGFCLFLAQTPTARRIPAGALLALGAVGAILVAGSAYILTGQDTFPGLNAVPVTLGGCLLLLAGTKQTALSRALSIRPARFIGGISYSMYLWHWPILAYLRYLYVDIDATVGTAVFIAIVILSTLSTRLVEEPFRHSTASMGRVFARMFAWPTAALCAVSYFAIHLGGYLPVVSAPDYAENLARMRDGTQAAYKYPYVCQRSTVRSDDTKKPSCIINGSEEPKVLLWGDSNAAHYIGLLGELAKRENASFRNVEHSSCPPILEDGYKFTTPQEQSRCKKSLEVVIPILKNYDHIIISSLYTSYAKSQDFLPSLRKTIESLVSQGKRVTVIGQAVNFSRYDQYCGQKSLKTGINCEELFIANTGPVFSINKQLKNLVSEIPNATYVDFNSLICPGGVCSPYRNGRPSIMIAGI</sequence>
<keyword evidence="5" id="KW-1185">Reference proteome</keyword>
<dbReference type="GO" id="GO:0016020">
    <property type="term" value="C:membrane"/>
    <property type="evidence" value="ECO:0007669"/>
    <property type="project" value="TreeGrafter"/>
</dbReference>
<evidence type="ECO:0000313" key="4">
    <source>
        <dbReference type="EMBL" id="MBB5701387.1"/>
    </source>
</evidence>
<dbReference type="Pfam" id="PF01757">
    <property type="entry name" value="Acyl_transf_3"/>
    <property type="match status" value="1"/>
</dbReference>
<dbReference type="PANTHER" id="PTHR23028:SF53">
    <property type="entry name" value="ACYL_TRANSF_3 DOMAIN-CONTAINING PROTEIN"/>
    <property type="match status" value="1"/>
</dbReference>
<keyword evidence="1" id="KW-0472">Membrane</keyword>
<gene>
    <name evidence="4" type="ORF">FHS76_001238</name>
</gene>
<dbReference type="InterPro" id="IPR043968">
    <property type="entry name" value="SGNH"/>
</dbReference>
<feature type="transmembrane region" description="Helical" evidence="1">
    <location>
        <begin position="7"/>
        <end position="24"/>
    </location>
</feature>
<feature type="transmembrane region" description="Helical" evidence="1">
    <location>
        <begin position="104"/>
        <end position="125"/>
    </location>
</feature>
<comment type="caution">
    <text evidence="4">The sequence shown here is derived from an EMBL/GenBank/DDBJ whole genome shotgun (WGS) entry which is preliminary data.</text>
</comment>
<feature type="transmembrane region" description="Helical" evidence="1">
    <location>
        <begin position="248"/>
        <end position="266"/>
    </location>
</feature>
<feature type="domain" description="Acyltransferase 3" evidence="2">
    <location>
        <begin position="5"/>
        <end position="328"/>
    </location>
</feature>
<evidence type="ECO:0000256" key="1">
    <source>
        <dbReference type="SAM" id="Phobius"/>
    </source>
</evidence>
<feature type="transmembrane region" description="Helical" evidence="1">
    <location>
        <begin position="223"/>
        <end position="242"/>
    </location>
</feature>
<feature type="transmembrane region" description="Helical" evidence="1">
    <location>
        <begin position="72"/>
        <end position="92"/>
    </location>
</feature>
<organism evidence="4 5">
    <name type="scientific">Brucella daejeonensis</name>
    <dbReference type="NCBI Taxonomy" id="659015"/>
    <lineage>
        <taxon>Bacteria</taxon>
        <taxon>Pseudomonadati</taxon>
        <taxon>Pseudomonadota</taxon>
        <taxon>Alphaproteobacteria</taxon>
        <taxon>Hyphomicrobiales</taxon>
        <taxon>Brucellaceae</taxon>
        <taxon>Brucella/Ochrobactrum group</taxon>
        <taxon>Brucella</taxon>
    </lineage>
</organism>
<dbReference type="Pfam" id="PF19040">
    <property type="entry name" value="SGNH"/>
    <property type="match status" value="1"/>
</dbReference>
<name>A0A7W9AVI6_9HYPH</name>
<keyword evidence="1" id="KW-0812">Transmembrane</keyword>
<feature type="domain" description="SGNH" evidence="3">
    <location>
        <begin position="412"/>
        <end position="609"/>
    </location>
</feature>
<dbReference type="GO" id="GO:0009103">
    <property type="term" value="P:lipopolysaccharide biosynthetic process"/>
    <property type="evidence" value="ECO:0007669"/>
    <property type="project" value="TreeGrafter"/>
</dbReference>
<feature type="transmembrane region" description="Helical" evidence="1">
    <location>
        <begin position="313"/>
        <end position="332"/>
    </location>
</feature>
<dbReference type="GO" id="GO:0016747">
    <property type="term" value="F:acyltransferase activity, transferring groups other than amino-acyl groups"/>
    <property type="evidence" value="ECO:0007669"/>
    <property type="project" value="InterPro"/>
</dbReference>
<dbReference type="InterPro" id="IPR002656">
    <property type="entry name" value="Acyl_transf_3_dom"/>
</dbReference>
<keyword evidence="1" id="KW-1133">Transmembrane helix</keyword>
<feature type="transmembrane region" description="Helical" evidence="1">
    <location>
        <begin position="287"/>
        <end position="307"/>
    </location>
</feature>
<dbReference type="AlphaFoldDB" id="A0A7W9AVI6"/>